<reference evidence="5 6" key="1">
    <citation type="submission" date="2019-05" db="EMBL/GenBank/DDBJ databases">
        <title>Complete genome sequencing of Anaerostipes rhamnosivorans.</title>
        <authorList>
            <person name="Bui T.P.N."/>
            <person name="de Vos W.M."/>
        </authorList>
    </citation>
    <scope>NUCLEOTIDE SEQUENCE [LARGE SCALE GENOMIC DNA]</scope>
    <source>
        <strain evidence="5 6">1y2</strain>
    </source>
</reference>
<dbReference type="OrthoDB" id="9791837at2"/>
<organism evidence="5 6">
    <name type="scientific">Anaerostipes rhamnosivorans</name>
    <dbReference type="NCBI Taxonomy" id="1229621"/>
    <lineage>
        <taxon>Bacteria</taxon>
        <taxon>Bacillati</taxon>
        <taxon>Bacillota</taxon>
        <taxon>Clostridia</taxon>
        <taxon>Lachnospirales</taxon>
        <taxon>Lachnospiraceae</taxon>
        <taxon>Anaerostipes</taxon>
    </lineage>
</organism>
<dbReference type="SUPFAM" id="SSF53335">
    <property type="entry name" value="S-adenosyl-L-methionine-dependent methyltransferases"/>
    <property type="match status" value="1"/>
</dbReference>
<dbReference type="PANTHER" id="PTHR43464">
    <property type="entry name" value="METHYLTRANSFERASE"/>
    <property type="match status" value="1"/>
</dbReference>
<evidence type="ECO:0000256" key="2">
    <source>
        <dbReference type="ARBA" id="ARBA00022679"/>
    </source>
</evidence>
<dbReference type="InterPro" id="IPR013216">
    <property type="entry name" value="Methyltransf_11"/>
</dbReference>
<protein>
    <submittedName>
        <fullName evidence="5">Methyltransferase, UbiE/COQ5 family</fullName>
    </submittedName>
</protein>
<dbReference type="GO" id="GO:0008757">
    <property type="term" value="F:S-adenosylmethionine-dependent methyltransferase activity"/>
    <property type="evidence" value="ECO:0007669"/>
    <property type="project" value="InterPro"/>
</dbReference>
<dbReference type="CDD" id="cd02440">
    <property type="entry name" value="AdoMet_MTases"/>
    <property type="match status" value="1"/>
</dbReference>
<evidence type="ECO:0000259" key="4">
    <source>
        <dbReference type="Pfam" id="PF08241"/>
    </source>
</evidence>
<accession>A0A4P8IBS2</accession>
<dbReference type="EMBL" id="CP040058">
    <property type="protein sequence ID" value="QCP34095.1"/>
    <property type="molecule type" value="Genomic_DNA"/>
</dbReference>
<dbReference type="Gene3D" id="3.40.50.150">
    <property type="entry name" value="Vaccinia Virus protein VP39"/>
    <property type="match status" value="1"/>
</dbReference>
<evidence type="ECO:0000256" key="1">
    <source>
        <dbReference type="ARBA" id="ARBA00022603"/>
    </source>
</evidence>
<keyword evidence="6" id="KW-1185">Reference proteome</keyword>
<evidence type="ECO:0000256" key="3">
    <source>
        <dbReference type="ARBA" id="ARBA00022691"/>
    </source>
</evidence>
<dbReference type="AlphaFoldDB" id="A0A4P8IBS2"/>
<dbReference type="Proteomes" id="UP000298653">
    <property type="component" value="Chromosome"/>
</dbReference>
<keyword evidence="3" id="KW-0949">S-adenosyl-L-methionine</keyword>
<gene>
    <name evidence="5" type="ORF">AR1Y2_0641</name>
</gene>
<dbReference type="Pfam" id="PF08241">
    <property type="entry name" value="Methyltransf_11"/>
    <property type="match status" value="1"/>
</dbReference>
<feature type="domain" description="Methyltransferase type 11" evidence="4">
    <location>
        <begin position="47"/>
        <end position="141"/>
    </location>
</feature>
<dbReference type="GO" id="GO:0032259">
    <property type="term" value="P:methylation"/>
    <property type="evidence" value="ECO:0007669"/>
    <property type="project" value="UniProtKB-KW"/>
</dbReference>
<sequence>MKENKYDEEVFYQKYSEMDRSKKGLGGAGEWSELQKVLPDFSGKRVLDLGCGYGWHCIYAAEHGAKSVLGIDISEKMLKTAQEKNGHKKIEYQRSAMEDLDFPKESFDVVLSSLAFHYVKDFESLAEKISQWTAPGGQFVFSAEHPVFTAYGTQDWYYDEEGKILHFPVDRYFYEGKRDAVFLGEQVVKYHRTLTTYLNTLLRNGFVLRHIIEPKPQEDMMDLPGMHDEMRRPMMLIVAAEKERRM</sequence>
<dbReference type="InterPro" id="IPR029063">
    <property type="entry name" value="SAM-dependent_MTases_sf"/>
</dbReference>
<keyword evidence="2 5" id="KW-0808">Transferase</keyword>
<dbReference type="RefSeq" id="WP_137327679.1">
    <property type="nucleotide sequence ID" value="NZ_CP040058.1"/>
</dbReference>
<keyword evidence="1 5" id="KW-0489">Methyltransferase</keyword>
<evidence type="ECO:0000313" key="5">
    <source>
        <dbReference type="EMBL" id="QCP34095.1"/>
    </source>
</evidence>
<proteinExistence type="predicted"/>
<evidence type="ECO:0000313" key="6">
    <source>
        <dbReference type="Proteomes" id="UP000298653"/>
    </source>
</evidence>
<dbReference type="PANTHER" id="PTHR43464:SF19">
    <property type="entry name" value="UBIQUINONE BIOSYNTHESIS O-METHYLTRANSFERASE, MITOCHONDRIAL"/>
    <property type="match status" value="1"/>
</dbReference>
<dbReference type="KEGG" id="arf:AR1Y2_0641"/>
<name>A0A4P8IBS2_9FIRM</name>